<name>A0A9D1WL26_9GAMM</name>
<dbReference type="SUPFAM" id="SSF101327">
    <property type="entry name" value="YgfB-like"/>
    <property type="match status" value="1"/>
</dbReference>
<feature type="region of interest" description="Disordered" evidence="1">
    <location>
        <begin position="193"/>
        <end position="220"/>
    </location>
</feature>
<sequence>MSETPLPHPLLEDAELERLDIFLDSERVDADALDLIAAHGFLLALAVAPREVESATWIPELFHGEPEFTNPAERRDILGLLEALRANAIAVLEQGGLPELPFELTLGGLPAEETPIGDWCAGFMEGVFLDEAAWFEQDEEEVATLLLPFMALSGLFDDEADMAEITADSVRLESLAGQLPDLVLDLYLHYRVPPETPKPIPRKKKPAGPRPGKGKPGHKR</sequence>
<feature type="compositionally biased region" description="Basic residues" evidence="1">
    <location>
        <begin position="200"/>
        <end position="220"/>
    </location>
</feature>
<evidence type="ECO:0000313" key="2">
    <source>
        <dbReference type="EMBL" id="HIX61160.1"/>
    </source>
</evidence>
<gene>
    <name evidence="2" type="ORF">H9854_02860</name>
</gene>
<dbReference type="AlphaFoldDB" id="A0A9D1WL26"/>
<dbReference type="Pfam" id="PF03695">
    <property type="entry name" value="UPF0149"/>
    <property type="match status" value="1"/>
</dbReference>
<organism evidence="2 3">
    <name type="scientific">Candidatus Halomonas stercoripullorum</name>
    <dbReference type="NCBI Taxonomy" id="2838617"/>
    <lineage>
        <taxon>Bacteria</taxon>
        <taxon>Pseudomonadati</taxon>
        <taxon>Pseudomonadota</taxon>
        <taxon>Gammaproteobacteria</taxon>
        <taxon>Oceanospirillales</taxon>
        <taxon>Halomonadaceae</taxon>
        <taxon>Halomonas</taxon>
    </lineage>
</organism>
<reference evidence="2" key="1">
    <citation type="journal article" date="2021" name="PeerJ">
        <title>Extensive microbial diversity within the chicken gut microbiome revealed by metagenomics and culture.</title>
        <authorList>
            <person name="Gilroy R."/>
            <person name="Ravi A."/>
            <person name="Getino M."/>
            <person name="Pursley I."/>
            <person name="Horton D.L."/>
            <person name="Alikhan N.F."/>
            <person name="Baker D."/>
            <person name="Gharbi K."/>
            <person name="Hall N."/>
            <person name="Watson M."/>
            <person name="Adriaenssens E.M."/>
            <person name="Foster-Nyarko E."/>
            <person name="Jarju S."/>
            <person name="Secka A."/>
            <person name="Antonio M."/>
            <person name="Oren A."/>
            <person name="Chaudhuri R.R."/>
            <person name="La Ragione R."/>
            <person name="Hildebrand F."/>
            <person name="Pallen M.J."/>
        </authorList>
    </citation>
    <scope>NUCLEOTIDE SEQUENCE</scope>
    <source>
        <strain evidence="2">1193</strain>
    </source>
</reference>
<evidence type="ECO:0000256" key="1">
    <source>
        <dbReference type="SAM" id="MobiDB-lite"/>
    </source>
</evidence>
<dbReference type="Proteomes" id="UP000824248">
    <property type="component" value="Unassembled WGS sequence"/>
</dbReference>
<protein>
    <submittedName>
        <fullName evidence="2">YecA family protein</fullName>
    </submittedName>
</protein>
<dbReference type="NCBIfam" id="TIGR02292">
    <property type="entry name" value="ygfB_yecA"/>
    <property type="match status" value="1"/>
</dbReference>
<dbReference type="InterPro" id="IPR011978">
    <property type="entry name" value="YgfB-like"/>
</dbReference>
<comment type="caution">
    <text evidence="2">The sequence shown here is derived from an EMBL/GenBank/DDBJ whole genome shotgun (WGS) entry which is preliminary data.</text>
</comment>
<dbReference type="InterPro" id="IPR036255">
    <property type="entry name" value="YgfB-like_sf"/>
</dbReference>
<reference evidence="2" key="2">
    <citation type="submission" date="2021-04" db="EMBL/GenBank/DDBJ databases">
        <authorList>
            <person name="Gilroy R."/>
        </authorList>
    </citation>
    <scope>NUCLEOTIDE SEQUENCE</scope>
    <source>
        <strain evidence="2">1193</strain>
    </source>
</reference>
<proteinExistence type="predicted"/>
<evidence type="ECO:0000313" key="3">
    <source>
        <dbReference type="Proteomes" id="UP000824248"/>
    </source>
</evidence>
<dbReference type="Gene3D" id="1.20.120.740">
    <property type="entry name" value="YgfB uncharacterised protein family UPF0149, PF03695"/>
    <property type="match status" value="1"/>
</dbReference>
<accession>A0A9D1WL26</accession>
<dbReference type="EMBL" id="DXFC01000082">
    <property type="protein sequence ID" value="HIX61160.1"/>
    <property type="molecule type" value="Genomic_DNA"/>
</dbReference>